<evidence type="ECO:0000313" key="9">
    <source>
        <dbReference type="EMBL" id="ORD99504.1"/>
    </source>
</evidence>
<proteinExistence type="predicted"/>
<dbReference type="SUPFAM" id="SSF56672">
    <property type="entry name" value="DNA/RNA polymerases"/>
    <property type="match status" value="1"/>
</dbReference>
<dbReference type="Proteomes" id="UP000192501">
    <property type="component" value="Unassembled WGS sequence"/>
</dbReference>
<dbReference type="InterPro" id="IPR043502">
    <property type="entry name" value="DNA/RNA_pol_sf"/>
</dbReference>
<dbReference type="GO" id="GO:0004519">
    <property type="term" value="F:endonuclease activity"/>
    <property type="evidence" value="ECO:0007669"/>
    <property type="project" value="UniProtKB-KW"/>
</dbReference>
<keyword evidence="6" id="KW-0378">Hydrolase</keyword>
<dbReference type="PROSITE" id="PS50878">
    <property type="entry name" value="RT_POL"/>
    <property type="match status" value="1"/>
</dbReference>
<dbReference type="VEuPathDB" id="MicrosporidiaDB:A0H76_755"/>
<keyword evidence="2" id="KW-0808">Transferase</keyword>
<organism evidence="9 10">
    <name type="scientific">Hepatospora eriocheir</name>
    <dbReference type="NCBI Taxonomy" id="1081669"/>
    <lineage>
        <taxon>Eukaryota</taxon>
        <taxon>Fungi</taxon>
        <taxon>Fungi incertae sedis</taxon>
        <taxon>Microsporidia</taxon>
        <taxon>Hepatosporidae</taxon>
        <taxon>Hepatospora</taxon>
    </lineage>
</organism>
<comment type="caution">
    <text evidence="9">The sequence shown here is derived from an EMBL/GenBank/DDBJ whole genome shotgun (WGS) entry which is preliminary data.</text>
</comment>
<keyword evidence="4" id="KW-0540">Nuclease</keyword>
<dbReference type="PANTHER" id="PTHR24559:SF444">
    <property type="entry name" value="REVERSE TRANSCRIPTASE DOMAIN-CONTAINING PROTEIN"/>
    <property type="match status" value="1"/>
</dbReference>
<keyword evidence="5" id="KW-0255">Endonuclease</keyword>
<keyword evidence="3" id="KW-0548">Nucleotidyltransferase</keyword>
<evidence type="ECO:0000256" key="5">
    <source>
        <dbReference type="ARBA" id="ARBA00022759"/>
    </source>
</evidence>
<dbReference type="Gene3D" id="3.30.70.270">
    <property type="match status" value="1"/>
</dbReference>
<feature type="domain" description="Reverse transcriptase" evidence="8">
    <location>
        <begin position="1"/>
        <end position="131"/>
    </location>
</feature>
<dbReference type="CDD" id="cd01647">
    <property type="entry name" value="RT_LTR"/>
    <property type="match status" value="1"/>
</dbReference>
<dbReference type="InterPro" id="IPR000477">
    <property type="entry name" value="RT_dom"/>
</dbReference>
<evidence type="ECO:0000313" key="10">
    <source>
        <dbReference type="Proteomes" id="UP000192501"/>
    </source>
</evidence>
<evidence type="ECO:0000256" key="1">
    <source>
        <dbReference type="ARBA" id="ARBA00022670"/>
    </source>
</evidence>
<evidence type="ECO:0000256" key="6">
    <source>
        <dbReference type="ARBA" id="ARBA00022801"/>
    </source>
</evidence>
<dbReference type="GO" id="GO:0006508">
    <property type="term" value="P:proteolysis"/>
    <property type="evidence" value="ECO:0007669"/>
    <property type="project" value="UniProtKB-KW"/>
</dbReference>
<protein>
    <submittedName>
        <fullName evidence="9">POL3</fullName>
    </submittedName>
</protein>
<dbReference type="InterPro" id="IPR043128">
    <property type="entry name" value="Rev_trsase/Diguanyl_cyclase"/>
</dbReference>
<dbReference type="GO" id="GO:0003964">
    <property type="term" value="F:RNA-directed DNA polymerase activity"/>
    <property type="evidence" value="ECO:0007669"/>
    <property type="project" value="UniProtKB-KW"/>
</dbReference>
<gene>
    <name evidence="9" type="primary">POL3</name>
    <name evidence="9" type="ORF">A0H76_755</name>
</gene>
<dbReference type="PANTHER" id="PTHR24559">
    <property type="entry name" value="TRANSPOSON TY3-I GAG-POL POLYPROTEIN"/>
    <property type="match status" value="1"/>
</dbReference>
<dbReference type="Pfam" id="PF00078">
    <property type="entry name" value="RVT_1"/>
    <property type="match status" value="1"/>
</dbReference>
<dbReference type="GO" id="GO:0008233">
    <property type="term" value="F:peptidase activity"/>
    <property type="evidence" value="ECO:0007669"/>
    <property type="project" value="UniProtKB-KW"/>
</dbReference>
<dbReference type="InterPro" id="IPR053134">
    <property type="entry name" value="RNA-dir_DNA_polymerase"/>
</dbReference>
<dbReference type="AlphaFoldDB" id="A0A1X0QIK4"/>
<reference evidence="9 10" key="1">
    <citation type="journal article" date="2017" name="Environ. Microbiol.">
        <title>Decay of the glycolytic pathway and adaptation to intranuclear parasitism within Enterocytozoonidae microsporidia.</title>
        <authorList>
            <person name="Wiredu Boakye D."/>
            <person name="Jaroenlak P."/>
            <person name="Prachumwat A."/>
            <person name="Williams T.A."/>
            <person name="Bateman K.S."/>
            <person name="Itsathitphaisarn O."/>
            <person name="Sritunyalucksana K."/>
            <person name="Paszkiewicz K.H."/>
            <person name="Moore K.A."/>
            <person name="Stentiford G.D."/>
            <person name="Williams B.A."/>
        </authorList>
    </citation>
    <scope>NUCLEOTIDE SEQUENCE [LARGE SCALE GENOMIC DNA]</scope>
    <source>
        <strain evidence="10">canceri</strain>
    </source>
</reference>
<dbReference type="VEuPathDB" id="MicrosporidiaDB:HERIO_1752"/>
<evidence type="ECO:0000256" key="3">
    <source>
        <dbReference type="ARBA" id="ARBA00022695"/>
    </source>
</evidence>
<dbReference type="EMBL" id="LTAI01000178">
    <property type="protein sequence ID" value="ORD99504.1"/>
    <property type="molecule type" value="Genomic_DNA"/>
</dbReference>
<sequence>MEDIFDTISKTKIRLKLDIGKTFHQIDVHPDDIPKTAFACKFGIFEWTKMPFGLVNGSAMFQRNMDIILKDYLWKFVVVYINDIIIYLDIPEEHQKHVAIVKEILSKHGFSLNEDKCEFFKDKLQILGHVISNEGIKPSESKIEAINNTKL</sequence>
<keyword evidence="7" id="KW-0695">RNA-directed DNA polymerase</keyword>
<name>A0A1X0QIK4_9MICR</name>
<dbReference type="FunFam" id="3.10.10.10:FF:000007">
    <property type="entry name" value="Retrovirus-related Pol polyprotein from transposon 17.6-like Protein"/>
    <property type="match status" value="1"/>
</dbReference>
<evidence type="ECO:0000256" key="2">
    <source>
        <dbReference type="ARBA" id="ARBA00022679"/>
    </source>
</evidence>
<keyword evidence="1" id="KW-0645">Protease</keyword>
<accession>A0A1X0QIK4</accession>
<evidence type="ECO:0000256" key="4">
    <source>
        <dbReference type="ARBA" id="ARBA00022722"/>
    </source>
</evidence>
<evidence type="ECO:0000256" key="7">
    <source>
        <dbReference type="ARBA" id="ARBA00022918"/>
    </source>
</evidence>
<evidence type="ECO:0000259" key="8">
    <source>
        <dbReference type="PROSITE" id="PS50878"/>
    </source>
</evidence>